<dbReference type="InterPro" id="IPR001509">
    <property type="entry name" value="Epimerase_deHydtase"/>
</dbReference>
<dbReference type="PANTHER" id="PTHR43103">
    <property type="entry name" value="NUCLEOSIDE-DIPHOSPHATE-SUGAR EPIMERASE"/>
    <property type="match status" value="1"/>
</dbReference>
<proteinExistence type="predicted"/>
<evidence type="ECO:0000259" key="3">
    <source>
        <dbReference type="Pfam" id="PF01370"/>
    </source>
</evidence>
<keyword evidence="5" id="KW-1185">Reference proteome</keyword>
<sequence length="220" mass="23155">MVNLLITGGLGFLGQQAARRFLRRGAALWSPVDRCLKPLSQLTLFDAGGIPDDLPAEITQDERVQVKIGDITAEGVPAELVDEPDMAVLHLASMVSGDSELNPDRAWEVNVLAQRALLDALAASAPGARFLFTSSTATFGSLPPHAPPDYAAGDGTKQLPGNTYGFCKVVCELMVNDYARRGAVDGRGLRLPVVVVRPGAPPPLATARRHTAGALAGPIL</sequence>
<organism evidence="4 5">
    <name type="scientific">Emiliania huxleyi (strain CCMP1516)</name>
    <dbReference type="NCBI Taxonomy" id="280463"/>
    <lineage>
        <taxon>Eukaryota</taxon>
        <taxon>Haptista</taxon>
        <taxon>Haptophyta</taxon>
        <taxon>Prymnesiophyceae</taxon>
        <taxon>Isochrysidales</taxon>
        <taxon>Noelaerhabdaceae</taxon>
        <taxon>Emiliania</taxon>
    </lineage>
</organism>
<dbReference type="PaxDb" id="2903-EOD08998"/>
<evidence type="ECO:0000256" key="1">
    <source>
        <dbReference type="ARBA" id="ARBA00022857"/>
    </source>
</evidence>
<dbReference type="Pfam" id="PF01370">
    <property type="entry name" value="Epimerase"/>
    <property type="match status" value="1"/>
</dbReference>
<evidence type="ECO:0000313" key="5">
    <source>
        <dbReference type="Proteomes" id="UP000013827"/>
    </source>
</evidence>
<accession>A0A0D3ICL3</accession>
<dbReference type="Proteomes" id="UP000013827">
    <property type="component" value="Unassembled WGS sequence"/>
</dbReference>
<dbReference type="HOGENOM" id="CLU_007383_19_2_1"/>
<feature type="domain" description="NAD-dependent epimerase/dehydratase" evidence="3">
    <location>
        <begin position="5"/>
        <end position="194"/>
    </location>
</feature>
<dbReference type="EnsemblProtists" id="EOD08998">
    <property type="protein sequence ID" value="EOD08998"/>
    <property type="gene ID" value="EMIHUDRAFT_216801"/>
</dbReference>
<reference evidence="4" key="2">
    <citation type="submission" date="2024-10" db="UniProtKB">
        <authorList>
            <consortium name="EnsemblProtists"/>
        </authorList>
    </citation>
    <scope>IDENTIFICATION</scope>
</reference>
<dbReference type="Gene3D" id="3.40.50.720">
    <property type="entry name" value="NAD(P)-binding Rossmann-like Domain"/>
    <property type="match status" value="1"/>
</dbReference>
<evidence type="ECO:0000313" key="4">
    <source>
        <dbReference type="EnsemblProtists" id="EOD08998"/>
    </source>
</evidence>
<dbReference type="STRING" id="2903.R1BGZ7"/>
<dbReference type="RefSeq" id="XP_005761427.1">
    <property type="nucleotide sequence ID" value="XM_005761370.1"/>
</dbReference>
<name>A0A0D3ICL3_EMIH1</name>
<dbReference type="InterPro" id="IPR036291">
    <property type="entry name" value="NAD(P)-bd_dom_sf"/>
</dbReference>
<dbReference type="PANTHER" id="PTHR43103:SF3">
    <property type="entry name" value="ADP-L-GLYCERO-D-MANNO-HEPTOSE-6-EPIMERASE"/>
    <property type="match status" value="1"/>
</dbReference>
<keyword evidence="1" id="KW-0521">NADP</keyword>
<dbReference type="GeneID" id="17255245"/>
<dbReference type="eggNOG" id="ENOG502SBCA">
    <property type="taxonomic scope" value="Eukaryota"/>
</dbReference>
<evidence type="ECO:0000256" key="2">
    <source>
        <dbReference type="ARBA" id="ARBA00023277"/>
    </source>
</evidence>
<dbReference type="SUPFAM" id="SSF51735">
    <property type="entry name" value="NAD(P)-binding Rossmann-fold domains"/>
    <property type="match status" value="1"/>
</dbReference>
<reference evidence="5" key="1">
    <citation type="journal article" date="2013" name="Nature">
        <title>Pan genome of the phytoplankton Emiliania underpins its global distribution.</title>
        <authorList>
            <person name="Read B.A."/>
            <person name="Kegel J."/>
            <person name="Klute M.J."/>
            <person name="Kuo A."/>
            <person name="Lefebvre S.C."/>
            <person name="Maumus F."/>
            <person name="Mayer C."/>
            <person name="Miller J."/>
            <person name="Monier A."/>
            <person name="Salamov A."/>
            <person name="Young J."/>
            <person name="Aguilar M."/>
            <person name="Claverie J.M."/>
            <person name="Frickenhaus S."/>
            <person name="Gonzalez K."/>
            <person name="Herman E.K."/>
            <person name="Lin Y.C."/>
            <person name="Napier J."/>
            <person name="Ogata H."/>
            <person name="Sarno A.F."/>
            <person name="Shmutz J."/>
            <person name="Schroeder D."/>
            <person name="de Vargas C."/>
            <person name="Verret F."/>
            <person name="von Dassow P."/>
            <person name="Valentin K."/>
            <person name="Van de Peer Y."/>
            <person name="Wheeler G."/>
            <person name="Dacks J.B."/>
            <person name="Delwiche C.F."/>
            <person name="Dyhrman S.T."/>
            <person name="Glockner G."/>
            <person name="John U."/>
            <person name="Richards T."/>
            <person name="Worden A.Z."/>
            <person name="Zhang X."/>
            <person name="Grigoriev I.V."/>
            <person name="Allen A.E."/>
            <person name="Bidle K."/>
            <person name="Borodovsky M."/>
            <person name="Bowler C."/>
            <person name="Brownlee C."/>
            <person name="Cock J.M."/>
            <person name="Elias M."/>
            <person name="Gladyshev V.N."/>
            <person name="Groth M."/>
            <person name="Guda C."/>
            <person name="Hadaegh A."/>
            <person name="Iglesias-Rodriguez M.D."/>
            <person name="Jenkins J."/>
            <person name="Jones B.M."/>
            <person name="Lawson T."/>
            <person name="Leese F."/>
            <person name="Lindquist E."/>
            <person name="Lobanov A."/>
            <person name="Lomsadze A."/>
            <person name="Malik S.B."/>
            <person name="Marsh M.E."/>
            <person name="Mackinder L."/>
            <person name="Mock T."/>
            <person name="Mueller-Roeber B."/>
            <person name="Pagarete A."/>
            <person name="Parker M."/>
            <person name="Probert I."/>
            <person name="Quesneville H."/>
            <person name="Raines C."/>
            <person name="Rensing S.A."/>
            <person name="Riano-Pachon D.M."/>
            <person name="Richier S."/>
            <person name="Rokitta S."/>
            <person name="Shiraiwa Y."/>
            <person name="Soanes D.M."/>
            <person name="van der Giezen M."/>
            <person name="Wahlund T.M."/>
            <person name="Williams B."/>
            <person name="Wilson W."/>
            <person name="Wolfe G."/>
            <person name="Wurch L.L."/>
        </authorList>
    </citation>
    <scope>NUCLEOTIDE SEQUENCE</scope>
</reference>
<protein>
    <recommendedName>
        <fullName evidence="3">NAD-dependent epimerase/dehydratase domain-containing protein</fullName>
    </recommendedName>
</protein>
<keyword evidence="2" id="KW-0119">Carbohydrate metabolism</keyword>
<dbReference type="AlphaFoldDB" id="A0A0D3ICL3"/>
<dbReference type="KEGG" id="ehx:EMIHUDRAFT_216801"/>